<dbReference type="AlphaFoldDB" id="A0AAV7UR31"/>
<gene>
    <name evidence="2" type="ORF">NDU88_000639</name>
</gene>
<dbReference type="Proteomes" id="UP001066276">
    <property type="component" value="Chromosome 2_2"/>
</dbReference>
<feature type="region of interest" description="Disordered" evidence="1">
    <location>
        <begin position="1"/>
        <end position="41"/>
    </location>
</feature>
<evidence type="ECO:0000256" key="1">
    <source>
        <dbReference type="SAM" id="MobiDB-lite"/>
    </source>
</evidence>
<keyword evidence="3" id="KW-1185">Reference proteome</keyword>
<organism evidence="2 3">
    <name type="scientific">Pleurodeles waltl</name>
    <name type="common">Iberian ribbed newt</name>
    <dbReference type="NCBI Taxonomy" id="8319"/>
    <lineage>
        <taxon>Eukaryota</taxon>
        <taxon>Metazoa</taxon>
        <taxon>Chordata</taxon>
        <taxon>Craniata</taxon>
        <taxon>Vertebrata</taxon>
        <taxon>Euteleostomi</taxon>
        <taxon>Amphibia</taxon>
        <taxon>Batrachia</taxon>
        <taxon>Caudata</taxon>
        <taxon>Salamandroidea</taxon>
        <taxon>Salamandridae</taxon>
        <taxon>Pleurodelinae</taxon>
        <taxon>Pleurodeles</taxon>
    </lineage>
</organism>
<accession>A0AAV7UR31</accession>
<dbReference type="EMBL" id="JANPWB010000004">
    <property type="protein sequence ID" value="KAJ1191323.1"/>
    <property type="molecule type" value="Genomic_DNA"/>
</dbReference>
<proteinExistence type="predicted"/>
<evidence type="ECO:0000313" key="3">
    <source>
        <dbReference type="Proteomes" id="UP001066276"/>
    </source>
</evidence>
<name>A0AAV7UR31_PLEWA</name>
<protein>
    <submittedName>
        <fullName evidence="2">Uncharacterized protein</fullName>
    </submittedName>
</protein>
<sequence length="231" mass="25321">MASRPTRTQASRRDSCSLLQMKGPPPTSTAQPSVTHHDMADSAQESTMDRILQEISAVGCRLEGMDSAMVSLTAETKSIHMEIASFQTRVLGLEQQVSTMEAHTASFQDRDQELLFLRSKLTDLEDRSQRDNVCFLGFPENIEGEELHGFLRDTLPGLTGITFEPPLSSKELIDWAPGDPGHGCPPASTDFSLPSSPCTGPHIYTESAYTRSLPAGWPHNPNIARLLQGNQ</sequence>
<evidence type="ECO:0000313" key="2">
    <source>
        <dbReference type="EMBL" id="KAJ1191323.1"/>
    </source>
</evidence>
<reference evidence="2" key="1">
    <citation type="journal article" date="2022" name="bioRxiv">
        <title>Sequencing and chromosome-scale assembly of the giantPleurodeles waltlgenome.</title>
        <authorList>
            <person name="Brown T."/>
            <person name="Elewa A."/>
            <person name="Iarovenko S."/>
            <person name="Subramanian E."/>
            <person name="Araus A.J."/>
            <person name="Petzold A."/>
            <person name="Susuki M."/>
            <person name="Suzuki K.-i.T."/>
            <person name="Hayashi T."/>
            <person name="Toyoda A."/>
            <person name="Oliveira C."/>
            <person name="Osipova E."/>
            <person name="Leigh N.D."/>
            <person name="Simon A."/>
            <person name="Yun M.H."/>
        </authorList>
    </citation>
    <scope>NUCLEOTIDE SEQUENCE</scope>
    <source>
        <strain evidence="2">20211129_DDA</strain>
        <tissue evidence="2">Liver</tissue>
    </source>
</reference>
<comment type="caution">
    <text evidence="2">The sequence shown here is derived from an EMBL/GenBank/DDBJ whole genome shotgun (WGS) entry which is preliminary data.</text>
</comment>